<evidence type="ECO:0000313" key="2">
    <source>
        <dbReference type="Proteomes" id="UP000007364"/>
    </source>
</evidence>
<dbReference type="STRING" id="555500.I215_01903"/>
<comment type="caution">
    <text evidence="1">The sequence shown here is derived from an EMBL/GenBank/DDBJ whole genome shotgun (WGS) entry which is preliminary data.</text>
</comment>
<dbReference type="Proteomes" id="UP000007364">
    <property type="component" value="Unassembled WGS sequence"/>
</dbReference>
<proteinExistence type="predicted"/>
<dbReference type="RefSeq" id="WP_008990256.1">
    <property type="nucleotide sequence ID" value="NZ_AMSG01000002.1"/>
</dbReference>
<accession>K2QN31</accession>
<dbReference type="OrthoDB" id="671786at2"/>
<dbReference type="PATRIC" id="fig|555500.3.peg.395"/>
<organism evidence="1 2">
    <name type="scientific">Galbibacter marinus</name>
    <dbReference type="NCBI Taxonomy" id="555500"/>
    <lineage>
        <taxon>Bacteria</taxon>
        <taxon>Pseudomonadati</taxon>
        <taxon>Bacteroidota</taxon>
        <taxon>Flavobacteriia</taxon>
        <taxon>Flavobacteriales</taxon>
        <taxon>Flavobacteriaceae</taxon>
        <taxon>Galbibacter</taxon>
    </lineage>
</organism>
<evidence type="ECO:0000313" key="1">
    <source>
        <dbReference type="EMBL" id="EKF56237.1"/>
    </source>
</evidence>
<dbReference type="eggNOG" id="ENOG502ZC2B">
    <property type="taxonomic scope" value="Bacteria"/>
</dbReference>
<protein>
    <submittedName>
        <fullName evidence="1">Uncharacterized protein</fullName>
    </submittedName>
</protein>
<name>K2QN31_9FLAO</name>
<gene>
    <name evidence="1" type="ORF">I215_01903</name>
</gene>
<reference evidence="1 2" key="1">
    <citation type="journal article" date="2012" name="J. Bacteriol.">
        <title>Genome Sequence of Galbibacter marinum Type Strain ck-I2-15.</title>
        <authorList>
            <person name="Lai Q."/>
            <person name="Li C."/>
            <person name="Shao Z."/>
        </authorList>
    </citation>
    <scope>NUCLEOTIDE SEQUENCE [LARGE SCALE GENOMIC DNA]</scope>
    <source>
        <strain evidence="2">ck-I2-15</strain>
    </source>
</reference>
<keyword evidence="2" id="KW-1185">Reference proteome</keyword>
<dbReference type="EMBL" id="AMSG01000002">
    <property type="protein sequence ID" value="EKF56237.1"/>
    <property type="molecule type" value="Genomic_DNA"/>
</dbReference>
<dbReference type="AlphaFoldDB" id="K2QN31"/>
<sequence>MSNVIIHGDVAFGKGSQTAFSFGKPIGPKEEQHTVIKEETSASGNVAKWGDDNMFPQSLLKKVRLNGSAGAGLRFLKATHYGQGFMLFREEATEQGKRNKIIVSPSEHPDIRTFFQRSKMNRCWLETISDLETFQIAFPEFILSKDFNKILSVRRLSSAKCRFKRMNEKTGLIEEVGFCHNWNSSTSWDSEYVDRIKVIDSYWSGDQIREYCKKNRIYKFVMPIFYPTMDESYYPKAEWHAVYHNGWMDVANSIPEYKQKLFENQLHIKYVVHISEEYFQRTYGSDWQDFTPEKKNEIRKKLLENIDEHLSGNKNAGKSIQSVTYKDGNGDWVQGIKVEAIDDKLKDGAYLPEASAANGEIDYALGVDPTLIGAGIPGGKLNTGSGSDKREAFSILTSLFKTKRETTLDIWRMLRDYNKWPEDLEGDFANTVLTTLDKNPTGVENGI</sequence>